<evidence type="ECO:0000313" key="4">
    <source>
        <dbReference type="Proteomes" id="UP000003277"/>
    </source>
</evidence>
<dbReference type="PATRIC" id="fig|742743.3.peg.2121"/>
<dbReference type="HOGENOM" id="CLU_028163_1_1_9"/>
<dbReference type="InterPro" id="IPR051094">
    <property type="entry name" value="Diverse_Catalytic_Enzymes"/>
</dbReference>
<comment type="caution">
    <text evidence="3">The sequence shown here is derived from an EMBL/GenBank/DDBJ whole genome shotgun (WGS) entry which is preliminary data.</text>
</comment>
<dbReference type="NCBIfam" id="TIGR01353">
    <property type="entry name" value="dGTP_triPase"/>
    <property type="match status" value="1"/>
</dbReference>
<dbReference type="Proteomes" id="UP000003277">
    <property type="component" value="Unassembled WGS sequence"/>
</dbReference>
<protein>
    <submittedName>
        <fullName evidence="3">Putative dGTPase</fullName>
    </submittedName>
</protein>
<dbReference type="GO" id="GO:0016793">
    <property type="term" value="F:triphosphoric monoester hydrolase activity"/>
    <property type="evidence" value="ECO:0007669"/>
    <property type="project" value="InterPro"/>
</dbReference>
<keyword evidence="4" id="KW-1185">Reference proteome</keyword>
<evidence type="ECO:0000313" key="3">
    <source>
        <dbReference type="EMBL" id="EHO61968.1"/>
    </source>
</evidence>
<dbReference type="Pfam" id="PF01966">
    <property type="entry name" value="HD"/>
    <property type="match status" value="1"/>
</dbReference>
<organism evidence="3 4">
    <name type="scientific">Dialister succinatiphilus YIT 11850</name>
    <dbReference type="NCBI Taxonomy" id="742743"/>
    <lineage>
        <taxon>Bacteria</taxon>
        <taxon>Bacillati</taxon>
        <taxon>Bacillota</taxon>
        <taxon>Negativicutes</taxon>
        <taxon>Veillonellales</taxon>
        <taxon>Veillonellaceae</taxon>
        <taxon>Dialister</taxon>
    </lineage>
</organism>
<dbReference type="InterPro" id="IPR006674">
    <property type="entry name" value="HD_domain"/>
</dbReference>
<accession>H1D3B7</accession>
<dbReference type="Gene3D" id="1.10.3210.10">
    <property type="entry name" value="Hypothetical protein af1432"/>
    <property type="match status" value="1"/>
</dbReference>
<dbReference type="RefSeq" id="WP_008860596.1">
    <property type="nucleotide sequence ID" value="NZ_JH591190.1"/>
</dbReference>
<reference evidence="3 4" key="1">
    <citation type="submission" date="2011-11" db="EMBL/GenBank/DDBJ databases">
        <title>The Genome Sequence of Dialister succinatiphilus YIT 11850.</title>
        <authorList>
            <consortium name="The Broad Institute Genome Sequencing Platform"/>
            <person name="Earl A."/>
            <person name="Ward D."/>
            <person name="Feldgarden M."/>
            <person name="Gevers D."/>
            <person name="Morotomi M."/>
            <person name="Young S.K."/>
            <person name="Zeng Q."/>
            <person name="Gargeya S."/>
            <person name="Fitzgerald M."/>
            <person name="Haas B."/>
            <person name="Abouelleil A."/>
            <person name="Alvarado L."/>
            <person name="Arachchi H.M."/>
            <person name="Berlin A."/>
            <person name="Brown A."/>
            <person name="Chapman S.B."/>
            <person name="Dunbar C."/>
            <person name="Gearin G."/>
            <person name="Goldberg J."/>
            <person name="Griggs A."/>
            <person name="Gujja S."/>
            <person name="Heiman D."/>
            <person name="Howarth C."/>
            <person name="Lui A."/>
            <person name="MacDonald P.J.P."/>
            <person name="Montmayeur A."/>
            <person name="Murphy C."/>
            <person name="Neiman D."/>
            <person name="Pearson M."/>
            <person name="Priest M."/>
            <person name="Roberts A."/>
            <person name="Saif S."/>
            <person name="Shea T."/>
            <person name="Sisk P."/>
            <person name="Stolte C."/>
            <person name="Sykes S."/>
            <person name="Wortman J."/>
            <person name="Nusbaum C."/>
            <person name="Birren B."/>
        </authorList>
    </citation>
    <scope>NUCLEOTIDE SEQUENCE [LARGE SCALE GENOMIC DNA]</scope>
    <source>
        <strain evidence="3 4">YIT 11850</strain>
    </source>
</reference>
<dbReference type="PANTHER" id="PTHR35795">
    <property type="entry name" value="SLR1885 PROTEIN"/>
    <property type="match status" value="1"/>
</dbReference>
<dbReference type="Pfam" id="PF13286">
    <property type="entry name" value="HD_assoc"/>
    <property type="match status" value="1"/>
</dbReference>
<dbReference type="EMBL" id="ADLT01000082">
    <property type="protein sequence ID" value="EHO61968.1"/>
    <property type="molecule type" value="Genomic_DNA"/>
</dbReference>
<dbReference type="SMART" id="SM00471">
    <property type="entry name" value="HDc"/>
    <property type="match status" value="1"/>
</dbReference>
<dbReference type="InterPro" id="IPR003607">
    <property type="entry name" value="HD/PDEase_dom"/>
</dbReference>
<proteinExistence type="predicted"/>
<keyword evidence="1" id="KW-0378">Hydrolase</keyword>
<sequence>MLIRERSEELEKKILCHRAALSANARRDREEKKDPLRTDFQRDRDRILHSNSFRRLKHKTQVYIAPRGDHYRTRMTHTLEVAQIGRTMARALRLNEDLVEAIALGHDLGHTPFGHVGEQALQEVCGHFEHNEQSVRIVEKLEKEGQGLNLTGEVRDGMLNHCGKLTAHTLEGALIKYADRIAYLCHDYEDAETMGLIGPEDLPDMVKRKIGTTHSSMITALVTSVVKNSMQNEEDGIHMSKEGDEVLRTFRQFMFDEVYMSKALIPDRKRGSNVVKMLYNYYTEKRADGSFHETRLPEKQIRLAGGHIPLAAVDYISGLTDNFAINLFEDIFVPRYWTFKKE</sequence>
<dbReference type="AlphaFoldDB" id="H1D3B7"/>
<dbReference type="PANTHER" id="PTHR35795:SF1">
    <property type="entry name" value="BIS(5'-NUCLEOSYL)-TETRAPHOSPHATASE, SYMMETRICAL"/>
    <property type="match status" value="1"/>
</dbReference>
<dbReference type="SUPFAM" id="SSF109604">
    <property type="entry name" value="HD-domain/PDEase-like"/>
    <property type="match status" value="1"/>
</dbReference>
<dbReference type="InterPro" id="IPR026875">
    <property type="entry name" value="PHydrolase_assoc_dom"/>
</dbReference>
<name>H1D3B7_9FIRM</name>
<feature type="domain" description="HD" evidence="2">
    <location>
        <begin position="74"/>
        <end position="184"/>
    </location>
</feature>
<dbReference type="eggNOG" id="COG0232">
    <property type="taxonomic scope" value="Bacteria"/>
</dbReference>
<dbReference type="STRING" id="742743.HMPREF9453_02105"/>
<dbReference type="CDD" id="cd00077">
    <property type="entry name" value="HDc"/>
    <property type="match status" value="1"/>
</dbReference>
<evidence type="ECO:0000256" key="1">
    <source>
        <dbReference type="ARBA" id="ARBA00022801"/>
    </source>
</evidence>
<dbReference type="InterPro" id="IPR006261">
    <property type="entry name" value="dGTPase"/>
</dbReference>
<dbReference type="NCBIfam" id="NF002327">
    <property type="entry name" value="PRK01286.1-2"/>
    <property type="match status" value="1"/>
</dbReference>
<gene>
    <name evidence="3" type="ORF">HMPREF9453_02105</name>
</gene>
<evidence type="ECO:0000259" key="2">
    <source>
        <dbReference type="PROSITE" id="PS51831"/>
    </source>
</evidence>
<dbReference type="PROSITE" id="PS51831">
    <property type="entry name" value="HD"/>
    <property type="match status" value="1"/>
</dbReference>